<evidence type="ECO:0000256" key="13">
    <source>
        <dbReference type="ARBA" id="ARBA00023180"/>
    </source>
</evidence>
<dbReference type="GO" id="GO:0019031">
    <property type="term" value="C:viral envelope"/>
    <property type="evidence" value="ECO:0007669"/>
    <property type="project" value="UniProtKB-KW"/>
</dbReference>
<dbReference type="SUPFAM" id="SSF161008">
    <property type="entry name" value="Viral glycoprotein ectodomain-like"/>
    <property type="match status" value="1"/>
</dbReference>
<evidence type="ECO:0000256" key="3">
    <source>
        <dbReference type="ARBA" id="ARBA00005473"/>
    </source>
</evidence>
<evidence type="ECO:0000256" key="14">
    <source>
        <dbReference type="ARBA" id="ARBA00023296"/>
    </source>
</evidence>
<dbReference type="GO" id="GO:0055036">
    <property type="term" value="C:virion membrane"/>
    <property type="evidence" value="ECO:0007669"/>
    <property type="project" value="UniProtKB-SubCell"/>
</dbReference>
<evidence type="ECO:0000256" key="7">
    <source>
        <dbReference type="ARBA" id="ARBA00022804"/>
    </source>
</evidence>
<dbReference type="Gene3D" id="2.30.29.130">
    <property type="match status" value="1"/>
</dbReference>
<dbReference type="GO" id="GO:0019062">
    <property type="term" value="P:virion attachment to host cell"/>
    <property type="evidence" value="ECO:0007669"/>
    <property type="project" value="UniProtKB-KW"/>
</dbReference>
<evidence type="ECO:0000256" key="10">
    <source>
        <dbReference type="ARBA" id="ARBA00022879"/>
    </source>
</evidence>
<keyword evidence="9" id="KW-1043">Host membrane</keyword>
<name>A0A0D3R1Y6_9RHAB</name>
<evidence type="ECO:0000313" key="19">
    <source>
        <dbReference type="Proteomes" id="UP000232692"/>
    </source>
</evidence>
<keyword evidence="5 15" id="KW-0812">Transmembrane</keyword>
<evidence type="ECO:0000259" key="16">
    <source>
        <dbReference type="Pfam" id="PF00974"/>
    </source>
</evidence>
<evidence type="ECO:0000256" key="4">
    <source>
        <dbReference type="ARBA" id="ARBA00022581"/>
    </source>
</evidence>
<evidence type="ECO:0000256" key="6">
    <source>
        <dbReference type="ARBA" id="ARBA00022729"/>
    </source>
</evidence>
<comment type="similarity">
    <text evidence="3">Belongs to the vesiculovirus glycoprotein family.</text>
</comment>
<keyword evidence="11 15" id="KW-1133">Transmembrane helix</keyword>
<evidence type="ECO:0000256" key="1">
    <source>
        <dbReference type="ARBA" id="ARBA00004313"/>
    </source>
</evidence>
<dbReference type="GeneID" id="37616371"/>
<keyword evidence="7" id="KW-1161">Viral attachment to host cell</keyword>
<keyword evidence="6" id="KW-0732">Signal</keyword>
<evidence type="ECO:0000259" key="17">
    <source>
        <dbReference type="Pfam" id="PF24833"/>
    </source>
</evidence>
<dbReference type="GO" id="GO:0046718">
    <property type="term" value="P:symbiont entry into host cell"/>
    <property type="evidence" value="ECO:0007669"/>
    <property type="project" value="UniProtKB-KW"/>
</dbReference>
<reference evidence="18 19" key="1">
    <citation type="journal article" date="2015" name="PLoS Pathog.">
        <title>Evolution of genome size and complexity in the rhabdoviridae.</title>
        <authorList>
            <person name="Walker P.J."/>
            <person name="Firth C."/>
            <person name="Widen S.G."/>
            <person name="Blasdell K.R."/>
            <person name="Guzman H."/>
            <person name="Wood T.G."/>
            <person name="Paradkar P.N."/>
            <person name="Holmes E.C."/>
            <person name="Tesh R.B."/>
            <person name="Vasilakis N."/>
        </authorList>
    </citation>
    <scope>NUCLEOTIDE SEQUENCE [LARGE SCALE GENOMIC DNA]</scope>
    <source>
        <strain evidence="18 19">BeAr411391</strain>
    </source>
</reference>
<organism evidence="18 19">
    <name type="scientific">Carajas virus</name>
    <dbReference type="NCBI Taxonomy" id="239239"/>
    <lineage>
        <taxon>Viruses</taxon>
        <taxon>Riboviria</taxon>
        <taxon>Orthornavirae</taxon>
        <taxon>Negarnaviricota</taxon>
        <taxon>Haploviricotina</taxon>
        <taxon>Monjiviricetes</taxon>
        <taxon>Mononegavirales</taxon>
        <taxon>Rhabdoviridae</taxon>
        <taxon>Alpharhabdovirinae</taxon>
        <taxon>Vesiculovirus</taxon>
        <taxon>Vesiculovirus carajas</taxon>
    </lineage>
</organism>
<keyword evidence="8" id="KW-0946">Virion</keyword>
<keyword evidence="19" id="KW-1185">Reference proteome</keyword>
<dbReference type="Gene3D" id="2.30.30.640">
    <property type="match status" value="1"/>
</dbReference>
<evidence type="ECO:0000256" key="9">
    <source>
        <dbReference type="ARBA" id="ARBA00022870"/>
    </source>
</evidence>
<evidence type="ECO:0000256" key="2">
    <source>
        <dbReference type="ARBA" id="ARBA00004563"/>
    </source>
</evidence>
<dbReference type="InterPro" id="IPR055447">
    <property type="entry name" value="Rhabdo_glycop_CD"/>
</dbReference>
<evidence type="ECO:0000256" key="12">
    <source>
        <dbReference type="ARBA" id="ARBA00023136"/>
    </source>
</evidence>
<sequence length="523" mass="58331">MKMKMVIAGLILCIGILPAIGKITISFPQSLKGDWRPVPKGYNYCPTSADKNLHGDLIDIGLRLRAPKSFKGISADGWMCHAARWITTCDFRWYGPKYITHSIHSFRPSNDQCKEAIRLTNEGNWINPGFPPQSCGYASVTDSESVVVTVTKHQVLVDEYSGSWIDSQFPGGSCTSPICDTVHNSTLWHADHTLDSICDQEFVAMDAVLFTESGKFEEFGKPNSGIRSNYFPYESLKDVCQMDFCKRKGFKLPSGVWFEIEDAEKSHKAQVELKIKRCPHGAVISAPNQNAADINLIMDVERILDYSLCQATWSKIQNKEALTPIDISYLGPKNPGPGPAFTIINGTLHYFNTRYIRVDIAGPVTKEITGFVSGTSTSRVLWDQWFPYGENSIGPNGLLKTASGYKYPLFMVGTGVLDADIHKLGEATVIEHPHAKEAQKVVDDSEVIFFGDTGVSKNPVEVVEGWFSGWRSSLMSIFGIILLIVCLVLIVRILIALKYCCVRHKKRTIYKEDLEMGRIPRRA</sequence>
<proteinExistence type="inferred from homology"/>
<dbReference type="KEGG" id="vg:37616371"/>
<keyword evidence="14" id="KW-1160">Virus entry into host cell</keyword>
<dbReference type="RefSeq" id="YP_009505530.1">
    <property type="nucleotide sequence ID" value="NC_038285.1"/>
</dbReference>
<evidence type="ECO:0000256" key="8">
    <source>
        <dbReference type="ARBA" id="ARBA00022844"/>
    </source>
</evidence>
<dbReference type="Pfam" id="PF00974">
    <property type="entry name" value="Rhabdo_glycop_FD"/>
    <property type="match status" value="1"/>
</dbReference>
<comment type="subcellular location">
    <subcellularLocation>
        <location evidence="1">Host membrane</location>
        <topology evidence="1">Single-pass type I membrane protein</topology>
    </subcellularLocation>
    <subcellularLocation>
        <location evidence="2">Virion membrane</location>
        <topology evidence="2">Single-pass type I membrane protein</topology>
    </subcellularLocation>
</comment>
<evidence type="ECO:0000256" key="5">
    <source>
        <dbReference type="ARBA" id="ARBA00022692"/>
    </source>
</evidence>
<dbReference type="InterPro" id="IPR001903">
    <property type="entry name" value="Rhabdo_glycop_FD"/>
</dbReference>
<keyword evidence="12 15" id="KW-0472">Membrane</keyword>
<dbReference type="SMR" id="A0A0D3R1Y6"/>
<dbReference type="Pfam" id="PF24833">
    <property type="entry name" value="Rhabdo_glycop_CD"/>
    <property type="match status" value="1"/>
</dbReference>
<protein>
    <submittedName>
        <fullName evidence="18">Glycoprotein</fullName>
    </submittedName>
</protein>
<keyword evidence="4" id="KW-0945">Host-virus interaction</keyword>
<dbReference type="Proteomes" id="UP000232692">
    <property type="component" value="Segment"/>
</dbReference>
<keyword evidence="10" id="KW-0261">Viral envelope protein</keyword>
<feature type="transmembrane region" description="Helical" evidence="15">
    <location>
        <begin position="474"/>
        <end position="497"/>
    </location>
</feature>
<evidence type="ECO:0000256" key="15">
    <source>
        <dbReference type="SAM" id="Phobius"/>
    </source>
</evidence>
<evidence type="ECO:0000313" key="18">
    <source>
        <dbReference type="EMBL" id="AJR28527.1"/>
    </source>
</evidence>
<evidence type="ECO:0000256" key="11">
    <source>
        <dbReference type="ARBA" id="ARBA00022989"/>
    </source>
</evidence>
<feature type="domain" description="Spike glycoprotein G central" evidence="17">
    <location>
        <begin position="277"/>
        <end position="397"/>
    </location>
</feature>
<dbReference type="OrthoDB" id="21147at10239"/>
<accession>A0A0D3R1Y6</accession>
<dbReference type="GO" id="GO:0033644">
    <property type="term" value="C:host cell membrane"/>
    <property type="evidence" value="ECO:0007669"/>
    <property type="project" value="UniProtKB-SubCell"/>
</dbReference>
<feature type="domain" description="Spike glycoprotein fusion" evidence="16">
    <location>
        <begin position="76"/>
        <end position="174"/>
    </location>
</feature>
<dbReference type="EMBL" id="KM205015">
    <property type="protein sequence ID" value="AJR28527.1"/>
    <property type="molecule type" value="Viral_cRNA"/>
</dbReference>
<keyword evidence="13" id="KW-0325">Glycoprotein</keyword>